<dbReference type="PANTHER" id="PTHR12469:SF2">
    <property type="entry name" value="SUCCINATE DEHYDROGENASE ASSEMBLY FACTOR 2, MITOCHONDRIAL"/>
    <property type="match status" value="1"/>
</dbReference>
<accession>A0ABQ8GGQ3</accession>
<dbReference type="Gene3D" id="1.10.150.250">
    <property type="entry name" value="Flavinator of succinate dehydrogenase"/>
    <property type="match status" value="1"/>
</dbReference>
<comment type="subunit">
    <text evidence="3">Interacts with the flavoprotein subunit within the SDH catalytic dimer.</text>
</comment>
<reference evidence="5 6" key="1">
    <citation type="journal article" date="2021" name="Nat. Commun.">
        <title>Genetic determinants of endophytism in the Arabidopsis root mycobiome.</title>
        <authorList>
            <person name="Mesny F."/>
            <person name="Miyauchi S."/>
            <person name="Thiergart T."/>
            <person name="Pickel B."/>
            <person name="Atanasova L."/>
            <person name="Karlsson M."/>
            <person name="Huettel B."/>
            <person name="Barry K.W."/>
            <person name="Haridas S."/>
            <person name="Chen C."/>
            <person name="Bauer D."/>
            <person name="Andreopoulos W."/>
            <person name="Pangilinan J."/>
            <person name="LaButti K."/>
            <person name="Riley R."/>
            <person name="Lipzen A."/>
            <person name="Clum A."/>
            <person name="Drula E."/>
            <person name="Henrissat B."/>
            <person name="Kohler A."/>
            <person name="Grigoriev I.V."/>
            <person name="Martin F.M."/>
            <person name="Hacquard S."/>
        </authorList>
    </citation>
    <scope>NUCLEOTIDE SEQUENCE [LARGE SCALE GENOMIC DNA]</scope>
    <source>
        <strain evidence="5 6">MPI-SDFR-AT-0080</strain>
    </source>
</reference>
<sequence>MASARLVLRSSRAALAFSRPFASSAARCKDLNERVNDTTQEWRKKQQEKPLNPHLTNTTSTVANEMPSVGKHAPPPEMLSSVDPNFVPKDAKPANTERMTGGTQKPAPQDGNNAELGVGEIEGGKFRIEPIRRVGEDANTMRARLIYQSRKRGILESDLLLSTFADANLGSMSLEQLKEYDQFLDENDWDIYYWATQEPAPTSHETAEGAGSEMANPSAQGRAPSKPASEETWRNGQPKSGEWAQTVGTFKPAYRPVPQRWKDSEILKMLREHVKTRSAGGVHPGDAKVDGRSLNQSATGTGGGGLGRMPELKTFDQ</sequence>
<evidence type="ECO:0000256" key="1">
    <source>
        <dbReference type="ARBA" id="ARBA00023128"/>
    </source>
</evidence>
<dbReference type="Pfam" id="PF03937">
    <property type="entry name" value="Sdh5"/>
    <property type="match status" value="1"/>
</dbReference>
<feature type="compositionally biased region" description="Basic and acidic residues" evidence="4">
    <location>
        <begin position="37"/>
        <end position="48"/>
    </location>
</feature>
<dbReference type="InterPro" id="IPR028882">
    <property type="entry name" value="SDHAF2"/>
</dbReference>
<feature type="region of interest" description="Disordered" evidence="4">
    <location>
        <begin position="37"/>
        <end position="59"/>
    </location>
</feature>
<feature type="region of interest" description="Disordered" evidence="4">
    <location>
        <begin position="275"/>
        <end position="317"/>
    </location>
</feature>
<evidence type="ECO:0000256" key="2">
    <source>
        <dbReference type="ARBA" id="ARBA00023186"/>
    </source>
</evidence>
<organism evidence="5 6">
    <name type="scientific">Macrophomina phaseolina</name>
    <dbReference type="NCBI Taxonomy" id="35725"/>
    <lineage>
        <taxon>Eukaryota</taxon>
        <taxon>Fungi</taxon>
        <taxon>Dikarya</taxon>
        <taxon>Ascomycota</taxon>
        <taxon>Pezizomycotina</taxon>
        <taxon>Dothideomycetes</taxon>
        <taxon>Dothideomycetes incertae sedis</taxon>
        <taxon>Botryosphaeriales</taxon>
        <taxon>Botryosphaeriaceae</taxon>
        <taxon>Macrophomina</taxon>
    </lineage>
</organism>
<evidence type="ECO:0000313" key="5">
    <source>
        <dbReference type="EMBL" id="KAH7053103.1"/>
    </source>
</evidence>
<keyword evidence="6" id="KW-1185">Reference proteome</keyword>
<dbReference type="EMBL" id="JAGTJR010000010">
    <property type="protein sequence ID" value="KAH7053103.1"/>
    <property type="molecule type" value="Genomic_DNA"/>
</dbReference>
<keyword evidence="2 3" id="KW-0143">Chaperone</keyword>
<comment type="subcellular location">
    <subcellularLocation>
        <location evidence="3">Mitochondrion matrix</location>
    </subcellularLocation>
</comment>
<keyword evidence="1 3" id="KW-0496">Mitochondrion</keyword>
<dbReference type="PANTHER" id="PTHR12469">
    <property type="entry name" value="PROTEIN EMI5 HOMOLOG, MITOCHONDRIAL"/>
    <property type="match status" value="1"/>
</dbReference>
<comment type="similarity">
    <text evidence="3">Belongs to the SDHAF2 family.</text>
</comment>
<dbReference type="InterPro" id="IPR005631">
    <property type="entry name" value="SDH"/>
</dbReference>
<feature type="region of interest" description="Disordered" evidence="4">
    <location>
        <begin position="200"/>
        <end position="244"/>
    </location>
</feature>
<feature type="region of interest" description="Disordered" evidence="4">
    <location>
        <begin position="91"/>
        <end position="114"/>
    </location>
</feature>
<comment type="caution">
    <text evidence="5">The sequence shown here is derived from an EMBL/GenBank/DDBJ whole genome shotgun (WGS) entry which is preliminary data.</text>
</comment>
<gene>
    <name evidence="5" type="ORF">B0J12DRAFT_571623</name>
</gene>
<comment type="function">
    <text evidence="3">Plays an essential role in the assembly of succinate dehydrogenase (SDH), an enzyme complex (also referred to as respiratory complex II) that is a component of both the tricarboxylic acid (TCA) cycle and the mitochondrial electron transport chain, and which couples the oxidation of succinate to fumarate with the reduction of ubiquinone (coenzyme Q) to ubiquinol. Required for flavinylation (covalent attachment of FAD) of the flavoprotein subunit of the SDH catalytic dimer.</text>
</comment>
<dbReference type="HAMAP" id="MF_03057">
    <property type="entry name" value="SDHAF2"/>
    <property type="match status" value="1"/>
</dbReference>
<dbReference type="SUPFAM" id="SSF109910">
    <property type="entry name" value="YgfY-like"/>
    <property type="match status" value="1"/>
</dbReference>
<protein>
    <recommendedName>
        <fullName evidence="3">Succinate dehydrogenase assembly factor 2, mitochondrial</fullName>
        <shortName evidence="3">SDH assembly factor 2</shortName>
        <shortName evidence="3">SDHAF2</shortName>
    </recommendedName>
</protein>
<dbReference type="Proteomes" id="UP000774617">
    <property type="component" value="Unassembled WGS sequence"/>
</dbReference>
<evidence type="ECO:0000256" key="4">
    <source>
        <dbReference type="SAM" id="MobiDB-lite"/>
    </source>
</evidence>
<name>A0ABQ8GGQ3_9PEZI</name>
<proteinExistence type="inferred from homology"/>
<evidence type="ECO:0000256" key="3">
    <source>
        <dbReference type="HAMAP-Rule" id="MF_03057"/>
    </source>
</evidence>
<dbReference type="InterPro" id="IPR036714">
    <property type="entry name" value="SDH_sf"/>
</dbReference>
<evidence type="ECO:0000313" key="6">
    <source>
        <dbReference type="Proteomes" id="UP000774617"/>
    </source>
</evidence>